<comment type="function">
    <text evidence="11">Adapter protein involved in invadopodia and podosome formation and extracellular matrix degradation. Binds matrix metalloproteinases (ADAMs), NADPH oxidases (NOXs) and phosphoinositides. Acts as an organizer protein that allows NOX1- or NOX3-dependent reactive oxygen species (ROS) generation and ROS localization. Plays a role in mitotic clonal expansion during the immediate early stage of adipocyte differentiation.</text>
</comment>
<dbReference type="InterPro" id="IPR001655">
    <property type="entry name" value="P47PHOX"/>
</dbReference>
<feature type="compositionally biased region" description="Basic and acidic residues" evidence="16">
    <location>
        <begin position="844"/>
        <end position="854"/>
    </location>
</feature>
<evidence type="ECO:0000259" key="19">
    <source>
        <dbReference type="PROSITE" id="PS50195"/>
    </source>
</evidence>
<feature type="compositionally biased region" description="Basic and acidic residues" evidence="16">
    <location>
        <begin position="797"/>
        <end position="812"/>
    </location>
</feature>
<feature type="chain" id="PRO_5028055600" description="SH3 and PX domain-containing protein 2B" evidence="17">
    <location>
        <begin position="24"/>
        <end position="1138"/>
    </location>
</feature>
<dbReference type="GO" id="GO:0030154">
    <property type="term" value="P:cell differentiation"/>
    <property type="evidence" value="ECO:0007669"/>
    <property type="project" value="UniProtKB-KW"/>
</dbReference>
<dbReference type="CDD" id="cd12078">
    <property type="entry name" value="SH3_Tks4_3"/>
    <property type="match status" value="1"/>
</dbReference>
<feature type="compositionally biased region" description="Basic and acidic residues" evidence="16">
    <location>
        <begin position="900"/>
        <end position="911"/>
    </location>
</feature>
<keyword evidence="6" id="KW-0597">Phosphoprotein</keyword>
<keyword evidence="9" id="KW-0965">Cell junction</keyword>
<dbReference type="SUPFAM" id="SSF64268">
    <property type="entry name" value="PX domain"/>
    <property type="match status" value="1"/>
</dbReference>
<dbReference type="GO" id="GO:0001654">
    <property type="term" value="P:eye development"/>
    <property type="evidence" value="ECO:0007669"/>
    <property type="project" value="UniProtKB-ARBA"/>
</dbReference>
<protein>
    <recommendedName>
        <fullName evidence="12">SH3 and PX domain-containing protein 2B</fullName>
    </recommendedName>
    <alternativeName>
        <fullName evidence="13">Factor for adipocyte differentiation 49</fullName>
    </alternativeName>
    <alternativeName>
        <fullName evidence="14">Tyrosine kinase substrate with four SH3 domains</fullName>
    </alternativeName>
</protein>
<dbReference type="KEGG" id="pcoo:112860521"/>
<keyword evidence="4 15" id="KW-0728">SH3 domain</keyword>
<dbReference type="CDD" id="cd12076">
    <property type="entry name" value="SH3_Tks4_2"/>
    <property type="match status" value="1"/>
</dbReference>
<dbReference type="AlphaFoldDB" id="A0A6P6HUS0"/>
<dbReference type="CDD" id="cd06888">
    <property type="entry name" value="PX_FISH"/>
    <property type="match status" value="1"/>
</dbReference>
<evidence type="ECO:0000256" key="3">
    <source>
        <dbReference type="ARBA" id="ARBA00009628"/>
    </source>
</evidence>
<evidence type="ECO:0000256" key="2">
    <source>
        <dbReference type="ARBA" id="ARBA00004496"/>
    </source>
</evidence>
<accession>A0A6P6HUS0</accession>
<feature type="compositionally biased region" description="Pro residues" evidence="16">
    <location>
        <begin position="869"/>
        <end position="879"/>
    </location>
</feature>
<dbReference type="InterPro" id="IPR036028">
    <property type="entry name" value="SH3-like_dom_sf"/>
</dbReference>
<dbReference type="SMART" id="SM00312">
    <property type="entry name" value="PX"/>
    <property type="match status" value="1"/>
</dbReference>
<keyword evidence="7" id="KW-0677">Repeat</keyword>
<feature type="domain" description="SH3" evidence="18">
    <location>
        <begin position="1077"/>
        <end position="1138"/>
    </location>
</feature>
<dbReference type="Pfam" id="PF00018">
    <property type="entry name" value="SH3_1"/>
    <property type="match status" value="3"/>
</dbReference>
<dbReference type="GO" id="GO:0007507">
    <property type="term" value="P:heart development"/>
    <property type="evidence" value="ECO:0007669"/>
    <property type="project" value="UniProtKB-ARBA"/>
</dbReference>
<keyword evidence="5" id="KW-0963">Cytoplasm</keyword>
<feature type="compositionally biased region" description="Basic and acidic residues" evidence="16">
    <location>
        <begin position="714"/>
        <end position="727"/>
    </location>
</feature>
<name>A0A6P6HUS0_PUMCO</name>
<dbReference type="PROSITE" id="PS50195">
    <property type="entry name" value="PX"/>
    <property type="match status" value="1"/>
</dbReference>
<dbReference type="Proteomes" id="UP000515131">
    <property type="component" value="Unplaced"/>
</dbReference>
<dbReference type="PANTHER" id="PTHR15706">
    <property type="entry name" value="SH3 MULTIPLE DOMAIN"/>
    <property type="match status" value="1"/>
</dbReference>
<organism evidence="20 21">
    <name type="scientific">Puma concolor</name>
    <name type="common">Mountain lion</name>
    <name type="synonym">Felis concolor</name>
    <dbReference type="NCBI Taxonomy" id="9696"/>
    <lineage>
        <taxon>Eukaryota</taxon>
        <taxon>Metazoa</taxon>
        <taxon>Chordata</taxon>
        <taxon>Craniata</taxon>
        <taxon>Vertebrata</taxon>
        <taxon>Euteleostomi</taxon>
        <taxon>Mammalia</taxon>
        <taxon>Eutheria</taxon>
        <taxon>Laurasiatheria</taxon>
        <taxon>Carnivora</taxon>
        <taxon>Feliformia</taxon>
        <taxon>Felidae</taxon>
        <taxon>Felinae</taxon>
        <taxon>Puma</taxon>
    </lineage>
</organism>
<dbReference type="FunFam" id="2.30.30.40:FF:000031">
    <property type="entry name" value="SH3 and PX domain-containing protein 2A"/>
    <property type="match status" value="1"/>
</dbReference>
<dbReference type="InterPro" id="IPR001683">
    <property type="entry name" value="PX_dom"/>
</dbReference>
<dbReference type="GO" id="GO:0005737">
    <property type="term" value="C:cytoplasm"/>
    <property type="evidence" value="ECO:0007669"/>
    <property type="project" value="UniProtKB-SubCell"/>
</dbReference>
<dbReference type="FunFam" id="2.30.30.40:FF:000042">
    <property type="entry name" value="SH3 and PX domain-containing protein 2A"/>
    <property type="match status" value="1"/>
</dbReference>
<dbReference type="InterPro" id="IPR035477">
    <property type="entry name" value="SH3PXD2B_SH3_1"/>
</dbReference>
<dbReference type="GO" id="GO:0060348">
    <property type="term" value="P:bone development"/>
    <property type="evidence" value="ECO:0007669"/>
    <property type="project" value="UniProtKB-ARBA"/>
</dbReference>
<keyword evidence="20" id="KW-1185">Reference proteome</keyword>
<dbReference type="PRINTS" id="PR00498">
    <property type="entry name" value="P47PHOX"/>
</dbReference>
<dbReference type="GeneID" id="112860521"/>
<feature type="compositionally biased region" description="Basic and acidic residues" evidence="16">
    <location>
        <begin position="824"/>
        <end position="835"/>
    </location>
</feature>
<keyword evidence="10" id="KW-0966">Cell projection</keyword>
<evidence type="ECO:0000256" key="6">
    <source>
        <dbReference type="ARBA" id="ARBA00022553"/>
    </source>
</evidence>
<dbReference type="GO" id="GO:0035091">
    <property type="term" value="F:phosphatidylinositol binding"/>
    <property type="evidence" value="ECO:0007669"/>
    <property type="project" value="InterPro"/>
</dbReference>
<evidence type="ECO:0000256" key="12">
    <source>
        <dbReference type="ARBA" id="ARBA00072116"/>
    </source>
</evidence>
<feature type="signal peptide" evidence="17">
    <location>
        <begin position="1"/>
        <end position="23"/>
    </location>
</feature>
<evidence type="ECO:0000256" key="4">
    <source>
        <dbReference type="ARBA" id="ARBA00022443"/>
    </source>
</evidence>
<feature type="compositionally biased region" description="Basic and acidic residues" evidence="16">
    <location>
        <begin position="744"/>
        <end position="774"/>
    </location>
</feature>
<dbReference type="InterPro" id="IPR036871">
    <property type="entry name" value="PX_dom_sf"/>
</dbReference>
<evidence type="ECO:0000256" key="15">
    <source>
        <dbReference type="PROSITE-ProRule" id="PRU00192"/>
    </source>
</evidence>
<evidence type="ECO:0000313" key="20">
    <source>
        <dbReference type="Proteomes" id="UP000515131"/>
    </source>
</evidence>
<feature type="domain" description="SH3" evidence="18">
    <location>
        <begin position="380"/>
        <end position="439"/>
    </location>
</feature>
<dbReference type="PANTHER" id="PTHR15706:SF26">
    <property type="entry name" value="SH3 AND PX DOMAIN-CONTAINING PROTEIN 2B"/>
    <property type="match status" value="1"/>
</dbReference>
<evidence type="ECO:0000256" key="7">
    <source>
        <dbReference type="ARBA" id="ARBA00022737"/>
    </source>
</evidence>
<dbReference type="InterPro" id="IPR051228">
    <property type="entry name" value="NADPH_Oxidase/PX-Domain"/>
</dbReference>
<dbReference type="CDD" id="cd12018">
    <property type="entry name" value="SH3_Tks4_4"/>
    <property type="match status" value="1"/>
</dbReference>
<feature type="domain" description="SH3" evidence="18">
    <location>
        <begin position="449"/>
        <end position="508"/>
    </location>
</feature>
<evidence type="ECO:0000256" key="11">
    <source>
        <dbReference type="ARBA" id="ARBA00058103"/>
    </source>
</evidence>
<evidence type="ECO:0000259" key="18">
    <source>
        <dbReference type="PROSITE" id="PS50002"/>
    </source>
</evidence>
<dbReference type="GO" id="GO:0016176">
    <property type="term" value="F:superoxide-generating NADPH oxidase activator activity"/>
    <property type="evidence" value="ECO:0007669"/>
    <property type="project" value="InterPro"/>
</dbReference>
<dbReference type="Gene3D" id="3.30.1520.10">
    <property type="entry name" value="Phox-like domain"/>
    <property type="match status" value="1"/>
</dbReference>
<feature type="compositionally biased region" description="Basic residues" evidence="16">
    <location>
        <begin position="566"/>
        <end position="575"/>
    </location>
</feature>
<keyword evidence="17" id="KW-0732">Signal</keyword>
<comment type="subcellular location">
    <subcellularLocation>
        <location evidence="1">Cell projection</location>
        <location evidence="1">Podosome</location>
    </subcellularLocation>
    <subcellularLocation>
        <location evidence="2">Cytoplasm</location>
    </subcellularLocation>
</comment>
<comment type="similarity">
    <text evidence="3">Belongs to the SH3PXD2 family.</text>
</comment>
<dbReference type="Gene3D" id="2.30.30.40">
    <property type="entry name" value="SH3 Domains"/>
    <property type="match status" value="4"/>
</dbReference>
<dbReference type="Pfam" id="PF07653">
    <property type="entry name" value="SH3_2"/>
    <property type="match status" value="1"/>
</dbReference>
<dbReference type="InterPro" id="IPR035479">
    <property type="entry name" value="SH3PXD2B_SH3_3"/>
</dbReference>
<dbReference type="GO" id="GO:0042554">
    <property type="term" value="P:superoxide anion generation"/>
    <property type="evidence" value="ECO:0007669"/>
    <property type="project" value="TreeGrafter"/>
</dbReference>
<dbReference type="PROSITE" id="PS50002">
    <property type="entry name" value="SH3"/>
    <property type="match status" value="4"/>
</dbReference>
<dbReference type="RefSeq" id="XP_025779597.1">
    <property type="nucleotide sequence ID" value="XM_025923812.1"/>
</dbReference>
<gene>
    <name evidence="21" type="primary">SH3PXD2B</name>
</gene>
<feature type="domain" description="SH3" evidence="18">
    <location>
        <begin position="596"/>
        <end position="655"/>
    </location>
</feature>
<dbReference type="GO" id="GO:0002102">
    <property type="term" value="C:podosome"/>
    <property type="evidence" value="ECO:0007669"/>
    <property type="project" value="UniProtKB-SubCell"/>
</dbReference>
<dbReference type="InterPro" id="IPR035480">
    <property type="entry name" value="SH3PXD2B_SH3_4"/>
</dbReference>
<evidence type="ECO:0000256" key="16">
    <source>
        <dbReference type="SAM" id="MobiDB-lite"/>
    </source>
</evidence>
<dbReference type="InterPro" id="IPR035478">
    <property type="entry name" value="SH3PXD2B_SH3_2"/>
</dbReference>
<dbReference type="CDD" id="cd12075">
    <property type="entry name" value="SH3_Tks4_1"/>
    <property type="match status" value="1"/>
</dbReference>
<dbReference type="FunFam" id="2.30.30.40:FF:000020">
    <property type="entry name" value="SH3 and PX domain-containing protein 2A"/>
    <property type="match status" value="1"/>
</dbReference>
<proteinExistence type="inferred from homology"/>
<dbReference type="CTD" id="285590"/>
<keyword evidence="8" id="KW-0221">Differentiation</keyword>
<evidence type="ECO:0000256" key="10">
    <source>
        <dbReference type="ARBA" id="ARBA00023273"/>
    </source>
</evidence>
<evidence type="ECO:0000256" key="1">
    <source>
        <dbReference type="ARBA" id="ARBA00004188"/>
    </source>
</evidence>
<sequence length="1138" mass="125124">MSVQLRVCVVGIVAVLRLGCLSCVVSPHLIAGRAPSILLGPLAQQLADVDQRLPEMSPGGPHISDPLTVSASTVFCCSAFGLDISPGASSAGSGFIWILKLTQLPDFRAARAFAVKVAAQDSFCYRWLSTRCRNYVTLSRSCSPSIGPLAVVSWKWGLNSCMLNGGSPGTGSPHRLGPGLDLPGEKNQHASSCRPTVQLQSSCRGGGLIPWCSKAIGVRGNLDQSPHFELQSSGGSYTHTVEEEAEAQRKQVYIIRVTWSSGSTEAIYRRYSKFFDLQMQMLDKFPMEGGQKDPKQRIIPFLPGKILFRRSHIRDVAVKRLIPIDEYCKALIQLPPYISQCDEVLQFFETRLEDLKSLEESKEHVGKKKSGGDLTSVDPMVLEQYVVVADYQKQESSEISLSVGQVVDIIEKNESGWWFVSTAEEQGWVPATCLEGQDGMQDEFSLQPEEEEKYTVIYPYTARDQDEMNLERGAVVEVIQKNLEGWWKIRYQGKEGWAPASYLKKSSGEPSPPKLGPGSSAHTGVLDLDGVSRQQSTVGRERELLNNQRDGRFEGRPGPDSDIKQRSPKMRQRPPPRRDMTIPRGLNLPKPPVPPQVEEEYYTIAEFQTTIPDGISFQAGLKVEVIEKNLSGWWYIQIEDKEGWAPATFIDKYKKTSNASRPNFLAPLPNEVTQLRLGDAAAAENNTGSEAVGPSRPLPDAPHGTADSGIPWSKDWKGGKEVLRKASSDMSSCAGYEEISSPDLEEKPSLPPRKESIVKSEGELQERGRQRMEQLRGSSPKPPGMILPMIPAKHTPPSRDSRRPEPKPDKSKLFQLKNEMGLECGHKVLAKEVKKPNLRPISRPKAEPPEEKPEVVPQNPFLKSKPQVRPKPTPSPRTEPPQGEDQVDICNLRSKLRPAKSQEKPLLDGESGHQPAGGQDAAFSRGFLPGDGPGRTQDRTAKQDGLSPKEMSCRAPPRPAKTADPVPKSVPAPLQEASPQRPVVLPRRPPPPKKTTSSSRPLPEVRGPQREANEGKTAPASGRALLVPPKAKPFLSNSSGGQDDMRGKGGPVPRMAGKMGENREKVAATPFPNADGPKDSLYVAVANFEGDEDTSSFQEGTVFEVREKNSSGWWFCQVLSGAPSWEGWIPSNYLRKKP</sequence>
<evidence type="ECO:0000256" key="13">
    <source>
        <dbReference type="ARBA" id="ARBA00077004"/>
    </source>
</evidence>
<evidence type="ECO:0000256" key="14">
    <source>
        <dbReference type="ARBA" id="ARBA00079601"/>
    </source>
</evidence>
<feature type="domain" description="PX" evidence="19">
    <location>
        <begin position="231"/>
        <end position="355"/>
    </location>
</feature>
<reference evidence="21" key="1">
    <citation type="submission" date="2025-08" db="UniProtKB">
        <authorList>
            <consortium name="RefSeq"/>
        </authorList>
    </citation>
    <scope>IDENTIFICATION</scope>
    <source>
        <tissue evidence="21">Blood</tissue>
    </source>
</reference>
<dbReference type="InterPro" id="IPR001452">
    <property type="entry name" value="SH3_domain"/>
</dbReference>
<evidence type="ECO:0000313" key="21">
    <source>
        <dbReference type="RefSeq" id="XP_025779597.1"/>
    </source>
</evidence>
<dbReference type="FunFam" id="3.30.1520.10:FF:000005">
    <property type="entry name" value="SH3 and PX domain-containing protein 2B"/>
    <property type="match status" value="1"/>
</dbReference>
<dbReference type="InterPro" id="IPR037961">
    <property type="entry name" value="SH3PXD2_PX"/>
</dbReference>
<dbReference type="Pfam" id="PF00787">
    <property type="entry name" value="PX"/>
    <property type="match status" value="1"/>
</dbReference>
<feature type="compositionally biased region" description="Basic and acidic residues" evidence="16">
    <location>
        <begin position="539"/>
        <end position="565"/>
    </location>
</feature>
<dbReference type="SUPFAM" id="SSF50044">
    <property type="entry name" value="SH3-domain"/>
    <property type="match status" value="4"/>
</dbReference>
<evidence type="ECO:0000256" key="9">
    <source>
        <dbReference type="ARBA" id="ARBA00022949"/>
    </source>
</evidence>
<evidence type="ECO:0000256" key="5">
    <source>
        <dbReference type="ARBA" id="ARBA00022490"/>
    </source>
</evidence>
<dbReference type="SMART" id="SM00326">
    <property type="entry name" value="SH3"/>
    <property type="match status" value="4"/>
</dbReference>
<dbReference type="FunFam" id="2.30.30.40:FF:000082">
    <property type="entry name" value="SH3 and PX domain-containing protein 2B"/>
    <property type="match status" value="1"/>
</dbReference>
<feature type="region of interest" description="Disordered" evidence="16">
    <location>
        <begin position="685"/>
        <end position="1059"/>
    </location>
</feature>
<feature type="region of interest" description="Disordered" evidence="16">
    <location>
        <begin position="502"/>
        <end position="594"/>
    </location>
</feature>
<evidence type="ECO:0000256" key="17">
    <source>
        <dbReference type="SAM" id="SignalP"/>
    </source>
</evidence>
<evidence type="ECO:0000256" key="8">
    <source>
        <dbReference type="ARBA" id="ARBA00022782"/>
    </source>
</evidence>